<evidence type="ECO:0000313" key="1">
    <source>
        <dbReference type="EMBL" id="KAJ2965197.1"/>
    </source>
</evidence>
<accession>A0ACC1MDT2</accession>
<reference evidence="1" key="1">
    <citation type="submission" date="2022-08" db="EMBL/GenBank/DDBJ databases">
        <title>Genome Sequence of Lecanicillium fungicola.</title>
        <authorList>
            <person name="Buettner E."/>
        </authorList>
    </citation>
    <scope>NUCLEOTIDE SEQUENCE</scope>
    <source>
        <strain evidence="1">Babe33</strain>
    </source>
</reference>
<organism evidence="1 2">
    <name type="scientific">Zarea fungicola</name>
    <dbReference type="NCBI Taxonomy" id="93591"/>
    <lineage>
        <taxon>Eukaryota</taxon>
        <taxon>Fungi</taxon>
        <taxon>Dikarya</taxon>
        <taxon>Ascomycota</taxon>
        <taxon>Pezizomycotina</taxon>
        <taxon>Sordariomycetes</taxon>
        <taxon>Hypocreomycetidae</taxon>
        <taxon>Hypocreales</taxon>
        <taxon>Cordycipitaceae</taxon>
        <taxon>Zarea</taxon>
    </lineage>
</organism>
<protein>
    <submittedName>
        <fullName evidence="1">Uncharacterized protein</fullName>
    </submittedName>
</protein>
<sequence>MGLPEAGSQYISPHEIAELPGSGVVPPVPSGARNSSVVQRKPVAGSQYSPPNQAFSFTDFEGYGQSPTTAQDAPDRVVSDVSFVSGENTRPAESNGRGLVNPGAN</sequence>
<keyword evidence="2" id="KW-1185">Reference proteome</keyword>
<evidence type="ECO:0000313" key="2">
    <source>
        <dbReference type="Proteomes" id="UP001143910"/>
    </source>
</evidence>
<name>A0ACC1MDT2_9HYPO</name>
<proteinExistence type="predicted"/>
<gene>
    <name evidence="1" type="ORF">NQ176_g10733</name>
</gene>
<comment type="caution">
    <text evidence="1">The sequence shown here is derived from an EMBL/GenBank/DDBJ whole genome shotgun (WGS) entry which is preliminary data.</text>
</comment>
<dbReference type="EMBL" id="JANJQO010003091">
    <property type="protein sequence ID" value="KAJ2965197.1"/>
    <property type="molecule type" value="Genomic_DNA"/>
</dbReference>
<dbReference type="Proteomes" id="UP001143910">
    <property type="component" value="Unassembled WGS sequence"/>
</dbReference>